<protein>
    <submittedName>
        <fullName evidence="10">Response regulator transcription factor</fullName>
    </submittedName>
</protein>
<feature type="DNA-binding region" description="OmpR/PhoB-type" evidence="7">
    <location>
        <begin position="142"/>
        <end position="237"/>
    </location>
</feature>
<dbReference type="CDD" id="cd00383">
    <property type="entry name" value="trans_reg_C"/>
    <property type="match status" value="1"/>
</dbReference>
<keyword evidence="5" id="KW-0804">Transcription</keyword>
<dbReference type="PANTHER" id="PTHR48111">
    <property type="entry name" value="REGULATOR OF RPOS"/>
    <property type="match status" value="1"/>
</dbReference>
<accession>A0A8T7LYB4</accession>
<dbReference type="GO" id="GO:0006355">
    <property type="term" value="P:regulation of DNA-templated transcription"/>
    <property type="evidence" value="ECO:0007669"/>
    <property type="project" value="InterPro"/>
</dbReference>
<evidence type="ECO:0000256" key="2">
    <source>
        <dbReference type="ARBA" id="ARBA00023012"/>
    </source>
</evidence>
<dbReference type="RefSeq" id="WP_341469752.1">
    <property type="nucleotide sequence ID" value="NZ_CP128399.1"/>
</dbReference>
<dbReference type="Gene3D" id="1.10.10.10">
    <property type="entry name" value="Winged helix-like DNA-binding domain superfamily/Winged helix DNA-binding domain"/>
    <property type="match status" value="1"/>
</dbReference>
<dbReference type="Gene3D" id="6.10.250.690">
    <property type="match status" value="1"/>
</dbReference>
<keyword evidence="4 7" id="KW-0238">DNA-binding</keyword>
<evidence type="ECO:0000256" key="4">
    <source>
        <dbReference type="ARBA" id="ARBA00023125"/>
    </source>
</evidence>
<feature type="domain" description="OmpR/PhoB-type" evidence="9">
    <location>
        <begin position="142"/>
        <end position="237"/>
    </location>
</feature>
<dbReference type="InterPro" id="IPR011006">
    <property type="entry name" value="CheY-like_superfamily"/>
</dbReference>
<evidence type="ECO:0000313" key="11">
    <source>
        <dbReference type="EMBL" id="WJW67863.1"/>
    </source>
</evidence>
<evidence type="ECO:0000313" key="10">
    <source>
        <dbReference type="EMBL" id="NWJ46003.1"/>
    </source>
</evidence>
<proteinExistence type="predicted"/>
<dbReference type="Pfam" id="PF00486">
    <property type="entry name" value="Trans_reg_C"/>
    <property type="match status" value="1"/>
</dbReference>
<keyword evidence="2" id="KW-0902">Two-component regulatory system</keyword>
<dbReference type="Gene3D" id="3.40.50.2300">
    <property type="match status" value="1"/>
</dbReference>
<evidence type="ECO:0000256" key="3">
    <source>
        <dbReference type="ARBA" id="ARBA00023015"/>
    </source>
</evidence>
<dbReference type="SMART" id="SM00448">
    <property type="entry name" value="REC"/>
    <property type="match status" value="1"/>
</dbReference>
<dbReference type="FunFam" id="1.10.10.10:FF:000005">
    <property type="entry name" value="Two-component system response regulator"/>
    <property type="match status" value="1"/>
</dbReference>
<keyword evidence="13" id="KW-1185">Reference proteome</keyword>
<dbReference type="InterPro" id="IPR001867">
    <property type="entry name" value="OmpR/PhoB-type_DNA-bd"/>
</dbReference>
<dbReference type="InterPro" id="IPR039420">
    <property type="entry name" value="WalR-like"/>
</dbReference>
<dbReference type="FunFam" id="3.40.50.2300:FF:000001">
    <property type="entry name" value="DNA-binding response regulator PhoB"/>
    <property type="match status" value="1"/>
</dbReference>
<dbReference type="PROSITE" id="PS51755">
    <property type="entry name" value="OMPR_PHOB"/>
    <property type="match status" value="1"/>
</dbReference>
<evidence type="ECO:0000256" key="1">
    <source>
        <dbReference type="ARBA" id="ARBA00022553"/>
    </source>
</evidence>
<evidence type="ECO:0000256" key="5">
    <source>
        <dbReference type="ARBA" id="ARBA00023163"/>
    </source>
</evidence>
<feature type="domain" description="Response regulatory" evidence="8">
    <location>
        <begin position="15"/>
        <end position="128"/>
    </location>
</feature>
<evidence type="ECO:0000259" key="8">
    <source>
        <dbReference type="PROSITE" id="PS50110"/>
    </source>
</evidence>
<dbReference type="GO" id="GO:0000156">
    <property type="term" value="F:phosphorelay response regulator activity"/>
    <property type="evidence" value="ECO:0007669"/>
    <property type="project" value="TreeGrafter"/>
</dbReference>
<evidence type="ECO:0000256" key="6">
    <source>
        <dbReference type="PROSITE-ProRule" id="PRU00169"/>
    </source>
</evidence>
<dbReference type="GO" id="GO:0005829">
    <property type="term" value="C:cytosol"/>
    <property type="evidence" value="ECO:0007669"/>
    <property type="project" value="TreeGrafter"/>
</dbReference>
<dbReference type="GO" id="GO:0000976">
    <property type="term" value="F:transcription cis-regulatory region binding"/>
    <property type="evidence" value="ECO:0007669"/>
    <property type="project" value="TreeGrafter"/>
</dbReference>
<dbReference type="SUPFAM" id="SSF46894">
    <property type="entry name" value="C-terminal effector domain of the bipartite response regulators"/>
    <property type="match status" value="1"/>
</dbReference>
<evidence type="ECO:0000313" key="12">
    <source>
        <dbReference type="Proteomes" id="UP000521676"/>
    </source>
</evidence>
<dbReference type="Proteomes" id="UP000521676">
    <property type="component" value="Unassembled WGS sequence"/>
</dbReference>
<dbReference type="GO" id="GO:0032993">
    <property type="term" value="C:protein-DNA complex"/>
    <property type="evidence" value="ECO:0007669"/>
    <property type="project" value="TreeGrafter"/>
</dbReference>
<dbReference type="InterPro" id="IPR001789">
    <property type="entry name" value="Sig_transdc_resp-reg_receiver"/>
</dbReference>
<dbReference type="EMBL" id="CP128399">
    <property type="protein sequence ID" value="WJW67863.1"/>
    <property type="molecule type" value="Genomic_DNA"/>
</dbReference>
<dbReference type="CDD" id="cd17574">
    <property type="entry name" value="REC_OmpR"/>
    <property type="match status" value="1"/>
</dbReference>
<keyword evidence="3" id="KW-0805">Transcription regulation</keyword>
<organism evidence="10 12">
    <name type="scientific">Candidatus Chlorohelix allophototropha</name>
    <dbReference type="NCBI Taxonomy" id="3003348"/>
    <lineage>
        <taxon>Bacteria</taxon>
        <taxon>Bacillati</taxon>
        <taxon>Chloroflexota</taxon>
        <taxon>Chloroflexia</taxon>
        <taxon>Candidatus Chloroheliales</taxon>
        <taxon>Candidatus Chloroheliaceae</taxon>
        <taxon>Candidatus Chlorohelix</taxon>
    </lineage>
</organism>
<dbReference type="SMART" id="SM00862">
    <property type="entry name" value="Trans_reg_C"/>
    <property type="match status" value="1"/>
</dbReference>
<evidence type="ECO:0000256" key="7">
    <source>
        <dbReference type="PROSITE-ProRule" id="PRU01091"/>
    </source>
</evidence>
<dbReference type="PROSITE" id="PS50110">
    <property type="entry name" value="RESPONSE_REGULATORY"/>
    <property type="match status" value="1"/>
</dbReference>
<feature type="modified residue" description="4-aspartylphosphate" evidence="6">
    <location>
        <position position="64"/>
    </location>
</feature>
<keyword evidence="1 6" id="KW-0597">Phosphoprotein</keyword>
<dbReference type="InterPro" id="IPR036388">
    <property type="entry name" value="WH-like_DNA-bd_sf"/>
</dbReference>
<sequence length="248" mass="28280">MKETGKDPGKSGKPRVLVIDDEPRMVDFIKLGLEYEGFEVECAFDGKTGLKMALAEPPDLIILDLMLPGMDGFEVCQRLRTTHDVPVIMLTARDELNDRVHGLDLGADDYLTKPFQFKELAARIRAVMRRKSSLPVEQTGNVKLLQLNDVTLDPNLRELRRGAQTIELSAREFDLLSLLMSHPNQVLTREIILERVWGYDFMGEGNVIEVYVRYLRQKLGEPNLIYTVRGVGYVMRSKPKESLKNEMD</sequence>
<dbReference type="Proteomes" id="UP001431572">
    <property type="component" value="Chromosome 1"/>
</dbReference>
<dbReference type="Pfam" id="PF00072">
    <property type="entry name" value="Response_reg"/>
    <property type="match status" value="1"/>
</dbReference>
<dbReference type="AlphaFoldDB" id="A0A8T7LYB4"/>
<name>A0A8T7LYB4_9CHLR</name>
<dbReference type="SUPFAM" id="SSF52172">
    <property type="entry name" value="CheY-like"/>
    <property type="match status" value="1"/>
</dbReference>
<dbReference type="PANTHER" id="PTHR48111:SF22">
    <property type="entry name" value="REGULATOR OF RPOS"/>
    <property type="match status" value="1"/>
</dbReference>
<dbReference type="InterPro" id="IPR016032">
    <property type="entry name" value="Sig_transdc_resp-reg_C-effctor"/>
</dbReference>
<reference evidence="11" key="2">
    <citation type="journal article" date="2024" name="Nature">
        <title>Anoxygenic phototroph of the Chloroflexota uses a type I reaction centre.</title>
        <authorList>
            <person name="Tsuji J.M."/>
            <person name="Shaw N.A."/>
            <person name="Nagashima S."/>
            <person name="Venkiteswaran J.J."/>
            <person name="Schiff S.L."/>
            <person name="Watanabe T."/>
            <person name="Fukui M."/>
            <person name="Hanada S."/>
            <person name="Tank M."/>
            <person name="Neufeld J.D."/>
        </authorList>
    </citation>
    <scope>NUCLEOTIDE SEQUENCE</scope>
    <source>
        <strain evidence="11">L227-S17</strain>
    </source>
</reference>
<evidence type="ECO:0000313" key="13">
    <source>
        <dbReference type="Proteomes" id="UP001431572"/>
    </source>
</evidence>
<reference evidence="10 12" key="1">
    <citation type="submission" date="2020-06" db="EMBL/GenBank/DDBJ databases">
        <title>Anoxygenic phototrophic Chloroflexota member uses a Type I reaction center.</title>
        <authorList>
            <person name="Tsuji J.M."/>
            <person name="Shaw N.A."/>
            <person name="Nagashima S."/>
            <person name="Venkiteswaran J."/>
            <person name="Schiff S.L."/>
            <person name="Hanada S."/>
            <person name="Tank M."/>
            <person name="Neufeld J.D."/>
        </authorList>
    </citation>
    <scope>NUCLEOTIDE SEQUENCE [LARGE SCALE GENOMIC DNA]</scope>
    <source>
        <strain evidence="10">L227-S17</strain>
    </source>
</reference>
<dbReference type="EMBL" id="JACATZ010000001">
    <property type="protein sequence ID" value="NWJ46003.1"/>
    <property type="molecule type" value="Genomic_DNA"/>
</dbReference>
<gene>
    <name evidence="10" type="ORF">HXX08_09010</name>
    <name evidence="11" type="ORF">OZ401_001146</name>
</gene>
<evidence type="ECO:0000259" key="9">
    <source>
        <dbReference type="PROSITE" id="PS51755"/>
    </source>
</evidence>